<dbReference type="PANTHER" id="PTHR34351">
    <property type="entry name" value="SLR1927 PROTEIN-RELATED"/>
    <property type="match status" value="1"/>
</dbReference>
<keyword evidence="1" id="KW-0472">Membrane</keyword>
<keyword evidence="1" id="KW-1133">Transmembrane helix</keyword>
<dbReference type="Pfam" id="PF01882">
    <property type="entry name" value="DUF58"/>
    <property type="match status" value="1"/>
</dbReference>
<keyword evidence="4" id="KW-1185">Reference proteome</keyword>
<keyword evidence="1" id="KW-0812">Transmembrane</keyword>
<accession>A0A4S4FVM4</accession>
<evidence type="ECO:0000259" key="2">
    <source>
        <dbReference type="Pfam" id="PF01882"/>
    </source>
</evidence>
<gene>
    <name evidence="3" type="ORF">E6C70_02440</name>
</gene>
<feature type="transmembrane region" description="Helical" evidence="1">
    <location>
        <begin position="20"/>
        <end position="36"/>
    </location>
</feature>
<comment type="caution">
    <text evidence="3">The sequence shown here is derived from an EMBL/GenBank/DDBJ whole genome shotgun (WGS) entry which is preliminary data.</text>
</comment>
<evidence type="ECO:0000256" key="1">
    <source>
        <dbReference type="SAM" id="Phobius"/>
    </source>
</evidence>
<evidence type="ECO:0000313" key="3">
    <source>
        <dbReference type="EMBL" id="THG34960.1"/>
    </source>
</evidence>
<dbReference type="PANTHER" id="PTHR34351:SF1">
    <property type="entry name" value="SLR1927 PROTEIN"/>
    <property type="match status" value="1"/>
</dbReference>
<reference evidence="3 4" key="1">
    <citation type="submission" date="2019-04" db="EMBL/GenBank/DDBJ databases">
        <authorList>
            <person name="Jiang L."/>
        </authorList>
    </citation>
    <scope>NUCLEOTIDE SEQUENCE [LARGE SCALE GENOMIC DNA]</scope>
    <source>
        <strain evidence="3 4">YIM 131861</strain>
    </source>
</reference>
<protein>
    <submittedName>
        <fullName evidence="3">DUF58 domain-containing protein</fullName>
    </submittedName>
</protein>
<organism evidence="3 4">
    <name type="scientific">Orlajensenia flava</name>
    <dbReference type="NCBI Taxonomy" id="2565934"/>
    <lineage>
        <taxon>Bacteria</taxon>
        <taxon>Bacillati</taxon>
        <taxon>Actinomycetota</taxon>
        <taxon>Actinomycetes</taxon>
        <taxon>Micrococcales</taxon>
        <taxon>Microbacteriaceae</taxon>
        <taxon>Orlajensenia</taxon>
    </lineage>
</organism>
<dbReference type="OrthoDB" id="9812729at2"/>
<proteinExistence type="predicted"/>
<dbReference type="Proteomes" id="UP000307380">
    <property type="component" value="Unassembled WGS sequence"/>
</dbReference>
<dbReference type="InterPro" id="IPR002881">
    <property type="entry name" value="DUF58"/>
</dbReference>
<feature type="transmembrane region" description="Helical" evidence="1">
    <location>
        <begin position="42"/>
        <end position="61"/>
    </location>
</feature>
<sequence>MAGSPRGGRLWWPRPTLRGWALLAAGILLFLYGLFLERRDALFLGSFLILVPVVAMAYVLLRRLRVHVSRTFSPAVVAAGSEAVVGITLQNLSTRPTYGARWRDQAERGIQTPESTLLPSLGRHGRPDEGDTARLEYTLTPRRRGVYGVGPIVLVRSDPFGLASGQQTAGEPHDLVVTPRVTPLPGNALSLTSGEGSMHELLRMTNPNSDELIAREYRPGDPLRRMNWPATARHGELMVRQEEQRSNPEARLVIDTTLAGSLRSATGDRRSRMEGAFELSLEMAASVGIHLLDGGYRLDVIETGPSQLSPGTERTHGGLVGDLPTAYRVPAGDREFLEGLANLTMPNLAIRPERSSQPPGSALRTVGMKLPTFAVLVDPDPEQVRELAILRSWAEPAFAFVLDTVRQEAIDALEDAGWRCVPLRSARSIADAWTRTDRSAVTDGA</sequence>
<feature type="domain" description="DUF58" evidence="2">
    <location>
        <begin position="214"/>
        <end position="292"/>
    </location>
</feature>
<evidence type="ECO:0000313" key="4">
    <source>
        <dbReference type="Proteomes" id="UP000307380"/>
    </source>
</evidence>
<name>A0A4S4FVM4_9MICO</name>
<dbReference type="AlphaFoldDB" id="A0A4S4FVM4"/>
<dbReference type="RefSeq" id="WP_136421901.1">
    <property type="nucleotide sequence ID" value="NZ_SSSN01000003.1"/>
</dbReference>
<dbReference type="EMBL" id="SSSN01000003">
    <property type="protein sequence ID" value="THG34960.1"/>
    <property type="molecule type" value="Genomic_DNA"/>
</dbReference>